<dbReference type="GO" id="GO:0042575">
    <property type="term" value="C:DNA polymerase complex"/>
    <property type="evidence" value="ECO:0007669"/>
    <property type="project" value="UniProtKB-ARBA"/>
</dbReference>
<dbReference type="InterPro" id="IPR001584">
    <property type="entry name" value="Integrase_cat-core"/>
</dbReference>
<dbReference type="InterPro" id="IPR012337">
    <property type="entry name" value="RNaseH-like_sf"/>
</dbReference>
<name>A0AAJ6QN98_9ACAR</name>
<dbReference type="Gene3D" id="3.10.10.10">
    <property type="entry name" value="HIV Type 1 Reverse Transcriptase, subunit A, domain 1"/>
    <property type="match status" value="1"/>
</dbReference>
<feature type="region of interest" description="Disordered" evidence="1">
    <location>
        <begin position="34"/>
        <end position="57"/>
    </location>
</feature>
<accession>A0AAJ6QN98</accession>
<dbReference type="GO" id="GO:0071897">
    <property type="term" value="P:DNA biosynthetic process"/>
    <property type="evidence" value="ECO:0007669"/>
    <property type="project" value="UniProtKB-ARBA"/>
</dbReference>
<sequence>MANGLGPSRIYLTQSTPPDPRNEQTIEHLIYTSHEISNASKTSKDGKTTASKGPTQKLEADHPAFKCTAQLSHRERLERAAAAGVCLRCLKLKHIARNCREGHKNNCRFCNAKHYAIICSKAPINQNEPATRVTSVNHSADPREESTFLWTAHVIAESGSTSSLCRILIDPGSESSHITEAMARKLDSQPTTHLDMAMATAGGQVTNIHSCGVHDIVLRSRYDPNNSLRLSAIELKCISRTKFPILRDNLGPFPAADQVEIGESEYVDILLGVRNSSQTGFANPKTLNRIFAFETIFGWIFGGSEGASRTLSPLPKLCGFASEQPSSPIGLSDAALSPTGPMSLSEDELPECTVSKNTKKDIECLWKLKENPVKLRAVDEEIKNYINAGFAEPAQQRSRDQLAHYLPIQAVFKANPESPLGLKTRVVKDASANRSNEAGLNDVLHQGPNLLPNKINVILKFRQYRYAVAADIEKAFQQFRIAPEDRTFLRFIWPLGISTNGSAPVKEFRATRLGFGLVCSPFLRCQGVRSHLEYAQSIHPKNRKFIQEIIDTFDMDDICLGSDNLENAKYKVSLLFDIFQEAHMPIKKWASNSTELGEFIKKHSPVEAPTISTGQLDSKFLGIPWNQQMDLLSVPATKAIDEPQSGTPSKRKLLRGLAQIFDPSGIIGPTTINAKILLQKLWKSKIGWDSALDGPHAEEYARFTDLLDKDKVSISRHMLSNTGDNSRKELHVFSDASLNAYGCVIYLRESSANTKPMTHFVMAKAKIDSTHLYTDNSSVLGWVNSELERWKPYVANIIRLIHTLVGQTVWKYVKSEENPADLISRGADLSSDHNRSLWLKGPQWLESLTSDVERAPANIVFGDTSGKQFDPERRQNVSCMAATSANSHSTGDIFFENKFSSWLEAVRFWALMQRLMEKAQDVRDRVAQGISFQRKPAQKQGIQFDTEELLRAKTSLLRLIQEKYFWEETENQCKNVRRTSVLYQYNPVMDPDGLIRCRSRLERSSGLSNNQKFPIILPASCGLSKLLVQDIHERRCFHSGGINYILQHLRQEYLVIHARKIARQVVKACATCKIFHAEAASLPTPPLPAFRIEEAPPFYHSGCDFTGPIRYKKDSGEVGKGYILLFTCAVTRAVHLELTTDLSTVEVLGALQKFINRFPSVRTITSDNGLSFQRASKELKLIYENVKNGEIKKQLSDLMISWKFIVPMAPNFGAFYERQVQTIKRPLRKILGSAVPHFRDLEIILSGIEAMVNSRPITT</sequence>
<organism evidence="3 4">
    <name type="scientific">Galendromus occidentalis</name>
    <name type="common">western predatory mite</name>
    <dbReference type="NCBI Taxonomy" id="34638"/>
    <lineage>
        <taxon>Eukaryota</taxon>
        <taxon>Metazoa</taxon>
        <taxon>Ecdysozoa</taxon>
        <taxon>Arthropoda</taxon>
        <taxon>Chelicerata</taxon>
        <taxon>Arachnida</taxon>
        <taxon>Acari</taxon>
        <taxon>Parasitiformes</taxon>
        <taxon>Mesostigmata</taxon>
        <taxon>Gamasina</taxon>
        <taxon>Phytoseioidea</taxon>
        <taxon>Phytoseiidae</taxon>
        <taxon>Typhlodrominae</taxon>
        <taxon>Galendromus</taxon>
    </lineage>
</organism>
<dbReference type="InterPro" id="IPR036397">
    <property type="entry name" value="RNaseH_sf"/>
</dbReference>
<feature type="domain" description="Integrase catalytic" evidence="2">
    <location>
        <begin position="1092"/>
        <end position="1259"/>
    </location>
</feature>
<dbReference type="SUPFAM" id="SSF56672">
    <property type="entry name" value="DNA/RNA polymerases"/>
    <property type="match status" value="1"/>
</dbReference>
<proteinExistence type="predicted"/>
<dbReference type="PROSITE" id="PS50994">
    <property type="entry name" value="INTEGRASE"/>
    <property type="match status" value="1"/>
</dbReference>
<dbReference type="GeneID" id="100900858"/>
<dbReference type="InterPro" id="IPR043128">
    <property type="entry name" value="Rev_trsase/Diguanyl_cyclase"/>
</dbReference>
<evidence type="ECO:0000256" key="1">
    <source>
        <dbReference type="SAM" id="MobiDB-lite"/>
    </source>
</evidence>
<dbReference type="AlphaFoldDB" id="A0AAJ6QN98"/>
<dbReference type="Proteomes" id="UP000694867">
    <property type="component" value="Unplaced"/>
</dbReference>
<protein>
    <submittedName>
        <fullName evidence="4">Uncharacterized protein LOC100900858</fullName>
    </submittedName>
</protein>
<reference evidence="4" key="1">
    <citation type="submission" date="2025-08" db="UniProtKB">
        <authorList>
            <consortium name="RefSeq"/>
        </authorList>
    </citation>
    <scope>IDENTIFICATION</scope>
</reference>
<dbReference type="Gene3D" id="3.30.420.10">
    <property type="entry name" value="Ribonuclease H-like superfamily/Ribonuclease H"/>
    <property type="match status" value="1"/>
</dbReference>
<feature type="region of interest" description="Disordered" evidence="1">
    <location>
        <begin position="1"/>
        <end position="22"/>
    </location>
</feature>
<dbReference type="PANTHER" id="PTHR47331">
    <property type="entry name" value="PHD-TYPE DOMAIN-CONTAINING PROTEIN"/>
    <property type="match status" value="1"/>
</dbReference>
<evidence type="ECO:0000313" key="3">
    <source>
        <dbReference type="Proteomes" id="UP000694867"/>
    </source>
</evidence>
<evidence type="ECO:0000259" key="2">
    <source>
        <dbReference type="PROSITE" id="PS50994"/>
    </source>
</evidence>
<dbReference type="InterPro" id="IPR043502">
    <property type="entry name" value="DNA/RNA_pol_sf"/>
</dbReference>
<dbReference type="Gene3D" id="3.30.70.270">
    <property type="match status" value="1"/>
</dbReference>
<dbReference type="GO" id="GO:0015074">
    <property type="term" value="P:DNA integration"/>
    <property type="evidence" value="ECO:0007669"/>
    <property type="project" value="InterPro"/>
</dbReference>
<dbReference type="SUPFAM" id="SSF53098">
    <property type="entry name" value="Ribonuclease H-like"/>
    <property type="match status" value="1"/>
</dbReference>
<dbReference type="InterPro" id="IPR008042">
    <property type="entry name" value="Retrotrans_Pao"/>
</dbReference>
<gene>
    <name evidence="4" type="primary">LOC100900858</name>
</gene>
<dbReference type="GO" id="GO:0003676">
    <property type="term" value="F:nucleic acid binding"/>
    <property type="evidence" value="ECO:0007669"/>
    <property type="project" value="InterPro"/>
</dbReference>
<dbReference type="RefSeq" id="XP_003738231.1">
    <property type="nucleotide sequence ID" value="XM_003738183.1"/>
</dbReference>
<keyword evidence="3" id="KW-1185">Reference proteome</keyword>
<evidence type="ECO:0000313" key="4">
    <source>
        <dbReference type="RefSeq" id="XP_003738231.1"/>
    </source>
</evidence>
<dbReference type="Pfam" id="PF05380">
    <property type="entry name" value="Peptidase_A17"/>
    <property type="match status" value="1"/>
</dbReference>
<feature type="non-terminal residue" evidence="4">
    <location>
        <position position="1259"/>
    </location>
</feature>
<dbReference type="KEGG" id="goe:100900858"/>